<proteinExistence type="predicted"/>
<dbReference type="AlphaFoldDB" id="A0A9P1ELA5"/>
<gene>
    <name evidence="2" type="ORF">CEURO_LOCUS19508</name>
</gene>
<feature type="compositionally biased region" description="Polar residues" evidence="1">
    <location>
        <begin position="20"/>
        <end position="40"/>
    </location>
</feature>
<organism evidence="2 3">
    <name type="scientific">Cuscuta europaea</name>
    <name type="common">European dodder</name>
    <dbReference type="NCBI Taxonomy" id="41803"/>
    <lineage>
        <taxon>Eukaryota</taxon>
        <taxon>Viridiplantae</taxon>
        <taxon>Streptophyta</taxon>
        <taxon>Embryophyta</taxon>
        <taxon>Tracheophyta</taxon>
        <taxon>Spermatophyta</taxon>
        <taxon>Magnoliopsida</taxon>
        <taxon>eudicotyledons</taxon>
        <taxon>Gunneridae</taxon>
        <taxon>Pentapetalae</taxon>
        <taxon>asterids</taxon>
        <taxon>lamiids</taxon>
        <taxon>Solanales</taxon>
        <taxon>Convolvulaceae</taxon>
        <taxon>Cuscuteae</taxon>
        <taxon>Cuscuta</taxon>
        <taxon>Cuscuta subgen. Cuscuta</taxon>
    </lineage>
</organism>
<comment type="caution">
    <text evidence="2">The sequence shown here is derived from an EMBL/GenBank/DDBJ whole genome shotgun (WGS) entry which is preliminary data.</text>
</comment>
<dbReference type="EMBL" id="CAMAPE010000058">
    <property type="protein sequence ID" value="CAH9112096.1"/>
    <property type="molecule type" value="Genomic_DNA"/>
</dbReference>
<dbReference type="OrthoDB" id="1432379at2759"/>
<evidence type="ECO:0000313" key="3">
    <source>
        <dbReference type="Proteomes" id="UP001152484"/>
    </source>
</evidence>
<protein>
    <submittedName>
        <fullName evidence="2">Uncharacterized protein</fullName>
    </submittedName>
</protein>
<feature type="region of interest" description="Disordered" evidence="1">
    <location>
        <begin position="14"/>
        <end position="50"/>
    </location>
</feature>
<evidence type="ECO:0000256" key="1">
    <source>
        <dbReference type="SAM" id="MobiDB-lite"/>
    </source>
</evidence>
<name>A0A9P1ELA5_CUSEU</name>
<keyword evidence="3" id="KW-1185">Reference proteome</keyword>
<evidence type="ECO:0000313" key="2">
    <source>
        <dbReference type="EMBL" id="CAH9112096.1"/>
    </source>
</evidence>
<dbReference type="Proteomes" id="UP001152484">
    <property type="component" value="Unassembled WGS sequence"/>
</dbReference>
<accession>A0A9P1ELA5</accession>
<reference evidence="2" key="1">
    <citation type="submission" date="2022-07" db="EMBL/GenBank/DDBJ databases">
        <authorList>
            <person name="Macas J."/>
            <person name="Novak P."/>
            <person name="Neumann P."/>
        </authorList>
    </citation>
    <scope>NUCLEOTIDE SEQUENCE</scope>
</reference>
<sequence length="110" mass="12217">MACKTKEEGLLHLSPIHFGHTTQKGEGKSPTSHLHVQEPSSRLEVAQGRRKASISDEKLGKIEEFYQGIIDFSKNLGVAGKDAGATRVFVGKFQKSSEKYYNQQLDQIRG</sequence>